<dbReference type="GO" id="GO:0030288">
    <property type="term" value="C:outer membrane-bounded periplasmic space"/>
    <property type="evidence" value="ECO:0007669"/>
    <property type="project" value="TreeGrafter"/>
</dbReference>
<evidence type="ECO:0000256" key="3">
    <source>
        <dbReference type="ARBA" id="ARBA00022729"/>
    </source>
</evidence>
<comment type="caution">
    <text evidence="5">The sequence shown here is derived from an EMBL/GenBank/DDBJ whole genome shotgun (WGS) entry which is preliminary data.</text>
</comment>
<keyword evidence="3" id="KW-0732">Signal</keyword>
<evidence type="ECO:0000256" key="1">
    <source>
        <dbReference type="ARBA" id="ARBA00010333"/>
    </source>
</evidence>
<dbReference type="SMART" id="SM00062">
    <property type="entry name" value="PBPb"/>
    <property type="match status" value="1"/>
</dbReference>
<dbReference type="CDD" id="cd13688">
    <property type="entry name" value="PBP2_GltI_DEBP"/>
    <property type="match status" value="1"/>
</dbReference>
<gene>
    <name evidence="5" type="ORF">ACS77_01975</name>
</gene>
<feature type="domain" description="Solute-binding protein family 3/N-terminal" evidence="4">
    <location>
        <begin position="37"/>
        <end position="287"/>
    </location>
</feature>
<dbReference type="GO" id="GO:0005576">
    <property type="term" value="C:extracellular region"/>
    <property type="evidence" value="ECO:0007669"/>
    <property type="project" value="TreeGrafter"/>
</dbReference>
<dbReference type="InterPro" id="IPR001638">
    <property type="entry name" value="Solute-binding_3/MltF_N"/>
</dbReference>
<organism evidence="5 6">
    <name type="scientific">Pseudomonas syringae</name>
    <dbReference type="NCBI Taxonomy" id="317"/>
    <lineage>
        <taxon>Bacteria</taxon>
        <taxon>Pseudomonadati</taxon>
        <taxon>Pseudomonadota</taxon>
        <taxon>Gammaproteobacteria</taxon>
        <taxon>Pseudomonadales</taxon>
        <taxon>Pseudomonadaceae</taxon>
        <taxon>Pseudomonas</taxon>
    </lineage>
</organism>
<reference evidence="5 6" key="1">
    <citation type="submission" date="2015-06" db="EMBL/GenBank/DDBJ databases">
        <authorList>
            <person name="Hoefler B.C."/>
            <person name="Straight P.D."/>
        </authorList>
    </citation>
    <scope>NUCLEOTIDE SEQUENCE [LARGE SCALE GENOMIC DNA]</scope>
    <source>
        <strain evidence="5 6">Riq4</strain>
    </source>
</reference>
<dbReference type="OrthoDB" id="9149558at2"/>
<dbReference type="Pfam" id="PF00497">
    <property type="entry name" value="SBP_bac_3"/>
    <property type="match status" value="1"/>
</dbReference>
<dbReference type="GO" id="GO:0006865">
    <property type="term" value="P:amino acid transport"/>
    <property type="evidence" value="ECO:0007669"/>
    <property type="project" value="TreeGrafter"/>
</dbReference>
<accession>A0A0L1MLW1</accession>
<dbReference type="Proteomes" id="UP000036955">
    <property type="component" value="Unassembled WGS sequence"/>
</dbReference>
<dbReference type="AlphaFoldDB" id="A0A0L1MLW1"/>
<sequence length="301" mass="32818">MNVQLTKATNLLFVCLLTMVPVLAGANTLERVRASNTFTLGYLPDFAPFSVQAGDKASGYAIELCLKVADKIKTELGLPALQVRYRPVSINDEMSAVSSGEIDILCTPTPPTLARRRHVSFSVPIYTAGLSAVVRQEAPEALLNVLNGKVAHTGPTWRATVNHGLSNQTYAATAGGVTEAWIRQQMRLLGVVSTLVTVENTEAGLKLVAEGKADAFFAERMMLKNLLANNHSAGNLVLLDRVFEYSPTAMTVDRDDEDFRLLVDTALSEMYRSGEIEQAYGNYLEGITDTDKKLFKVYAIP</sequence>
<dbReference type="EMBL" id="LFQK01000004">
    <property type="protein sequence ID" value="KNH29473.1"/>
    <property type="molecule type" value="Genomic_DNA"/>
</dbReference>
<dbReference type="Gene3D" id="3.40.190.10">
    <property type="entry name" value="Periplasmic binding protein-like II"/>
    <property type="match status" value="2"/>
</dbReference>
<evidence type="ECO:0000313" key="5">
    <source>
        <dbReference type="EMBL" id="KNH29473.1"/>
    </source>
</evidence>
<dbReference type="SUPFAM" id="SSF53850">
    <property type="entry name" value="Periplasmic binding protein-like II"/>
    <property type="match status" value="1"/>
</dbReference>
<comment type="similarity">
    <text evidence="1">Belongs to the bacterial solute-binding protein 3 family.</text>
</comment>
<evidence type="ECO:0000313" key="6">
    <source>
        <dbReference type="Proteomes" id="UP000036955"/>
    </source>
</evidence>
<dbReference type="PATRIC" id="fig|317.197.peg.3742"/>
<dbReference type="PANTHER" id="PTHR30085">
    <property type="entry name" value="AMINO ACID ABC TRANSPORTER PERMEASE"/>
    <property type="match status" value="1"/>
</dbReference>
<evidence type="ECO:0000259" key="4">
    <source>
        <dbReference type="SMART" id="SM00062"/>
    </source>
</evidence>
<evidence type="ECO:0000256" key="2">
    <source>
        <dbReference type="ARBA" id="ARBA00022448"/>
    </source>
</evidence>
<dbReference type="PANTHER" id="PTHR30085:SF6">
    <property type="entry name" value="ABC TRANSPORTER GLUTAMINE-BINDING PROTEIN GLNH"/>
    <property type="match status" value="1"/>
</dbReference>
<name>A0A0L1MLW1_PSESX</name>
<dbReference type="InterPro" id="IPR051455">
    <property type="entry name" value="Bact_solute-bind_prot3"/>
</dbReference>
<protein>
    <submittedName>
        <fullName evidence="5">ABC transporter substrate-binding protein</fullName>
    </submittedName>
</protein>
<proteinExistence type="inferred from homology"/>
<keyword evidence="2" id="KW-0813">Transport</keyword>